<dbReference type="EC" id="2.7.7.49" evidence="1"/>
<gene>
    <name evidence="3" type="ORF">PR048_013151</name>
</gene>
<dbReference type="PANTHER" id="PTHR37984">
    <property type="entry name" value="PROTEIN CBG26694"/>
    <property type="match status" value="1"/>
</dbReference>
<dbReference type="PANTHER" id="PTHR37984:SF5">
    <property type="entry name" value="PROTEIN NYNRIN-LIKE"/>
    <property type="match status" value="1"/>
</dbReference>
<reference evidence="3 4" key="1">
    <citation type="submission" date="2023-02" db="EMBL/GenBank/DDBJ databases">
        <title>LHISI_Scaffold_Assembly.</title>
        <authorList>
            <person name="Stuart O.P."/>
            <person name="Cleave R."/>
            <person name="Magrath M.J.L."/>
            <person name="Mikheyev A.S."/>
        </authorList>
    </citation>
    <scope>NUCLEOTIDE SEQUENCE [LARGE SCALE GENOMIC DNA]</scope>
    <source>
        <strain evidence="3">Daus_M_001</strain>
        <tissue evidence="3">Leg muscle</tissue>
    </source>
</reference>
<comment type="caution">
    <text evidence="3">The sequence shown here is derived from an EMBL/GenBank/DDBJ whole genome shotgun (WGS) entry which is preliminary data.</text>
</comment>
<dbReference type="EMBL" id="JARBHB010000004">
    <property type="protein sequence ID" value="KAJ8886937.1"/>
    <property type="molecule type" value="Genomic_DNA"/>
</dbReference>
<dbReference type="Proteomes" id="UP001159363">
    <property type="component" value="Chromosome X"/>
</dbReference>
<dbReference type="Gene3D" id="1.10.340.70">
    <property type="match status" value="1"/>
</dbReference>
<name>A0ABQ9HRA3_9NEOP</name>
<organism evidence="3 4">
    <name type="scientific">Dryococelus australis</name>
    <dbReference type="NCBI Taxonomy" id="614101"/>
    <lineage>
        <taxon>Eukaryota</taxon>
        <taxon>Metazoa</taxon>
        <taxon>Ecdysozoa</taxon>
        <taxon>Arthropoda</taxon>
        <taxon>Hexapoda</taxon>
        <taxon>Insecta</taxon>
        <taxon>Pterygota</taxon>
        <taxon>Neoptera</taxon>
        <taxon>Polyneoptera</taxon>
        <taxon>Phasmatodea</taxon>
        <taxon>Verophasmatodea</taxon>
        <taxon>Anareolatae</taxon>
        <taxon>Phasmatidae</taxon>
        <taxon>Eurycanthinae</taxon>
        <taxon>Dryococelus</taxon>
    </lineage>
</organism>
<evidence type="ECO:0000256" key="1">
    <source>
        <dbReference type="ARBA" id="ARBA00012493"/>
    </source>
</evidence>
<proteinExistence type="predicted"/>
<evidence type="ECO:0000313" key="3">
    <source>
        <dbReference type="EMBL" id="KAJ8886937.1"/>
    </source>
</evidence>
<evidence type="ECO:0000259" key="2">
    <source>
        <dbReference type="Pfam" id="PF17921"/>
    </source>
</evidence>
<accession>A0ABQ9HRA3</accession>
<evidence type="ECO:0000313" key="4">
    <source>
        <dbReference type="Proteomes" id="UP001159363"/>
    </source>
</evidence>
<dbReference type="Pfam" id="PF17921">
    <property type="entry name" value="Integrase_H2C2"/>
    <property type="match status" value="1"/>
</dbReference>
<dbReference type="InterPro" id="IPR050951">
    <property type="entry name" value="Retrovirus_Pol_polyprotein"/>
</dbReference>
<keyword evidence="4" id="KW-1185">Reference proteome</keyword>
<dbReference type="InterPro" id="IPR041588">
    <property type="entry name" value="Integrase_H2C2"/>
</dbReference>
<feature type="domain" description="Integrase zinc-binding" evidence="2">
    <location>
        <begin position="158"/>
        <end position="211"/>
    </location>
</feature>
<sequence>MGSHHQSLLLHTEVRWLSRGKRLTLLMELHAEVAAFLMEHNALLAMVLNYEYWYTFDIKYTSRKSHAHVDSPSRNPVDIGSEKDEDKALELPLFSLPDFDIAKSQRGDPSLVPLIQKIEKLSKVEIKFSRLAKIFCLKEGIPYKINTRPDSREKLLVIPDKLKAEILNECHDNSLGMARIINKIRMWYYWHGLFKDVEAYIWKCADCLTIKGTNQKTASLLQPISSGKPFDGKSINFWVLFLRPPKVTRTTQEVAQFLLENVICRHSTPRSILSDRGQVFSLAVVR</sequence>
<protein>
    <recommendedName>
        <fullName evidence="1">RNA-directed DNA polymerase</fullName>
        <ecNumber evidence="1">2.7.7.49</ecNumber>
    </recommendedName>
</protein>